<evidence type="ECO:0000256" key="1">
    <source>
        <dbReference type="ARBA" id="ARBA00009400"/>
    </source>
</evidence>
<comment type="caution">
    <text evidence="4">The sequence shown here is derived from an EMBL/GenBank/DDBJ whole genome shotgun (WGS) entry which is preliminary data.</text>
</comment>
<dbReference type="PANTHER" id="PTHR32179:SF3">
    <property type="entry name" value="NICOTINATE-NUCLEOTIDE PYROPHOSPHORYLASE [CARBOXYLATING]"/>
    <property type="match status" value="1"/>
</dbReference>
<accession>A0A350HB58</accession>
<dbReference type="EMBL" id="DMZY01000185">
    <property type="protein sequence ID" value="HAV92774.1"/>
    <property type="molecule type" value="Genomic_DNA"/>
</dbReference>
<dbReference type="GO" id="GO:0005737">
    <property type="term" value="C:cytoplasm"/>
    <property type="evidence" value="ECO:0007669"/>
    <property type="project" value="TreeGrafter"/>
</dbReference>
<dbReference type="GO" id="GO:0009435">
    <property type="term" value="P:NAD+ biosynthetic process"/>
    <property type="evidence" value="ECO:0007669"/>
    <property type="project" value="InterPro"/>
</dbReference>
<keyword evidence="2" id="KW-0808">Transferase</keyword>
<name>A0A350HB58_UNCW3</name>
<evidence type="ECO:0000313" key="4">
    <source>
        <dbReference type="EMBL" id="HAV92774.1"/>
    </source>
</evidence>
<dbReference type="GO" id="GO:0034213">
    <property type="term" value="P:quinolinate catabolic process"/>
    <property type="evidence" value="ECO:0007669"/>
    <property type="project" value="TreeGrafter"/>
</dbReference>
<protein>
    <submittedName>
        <fullName evidence="4">Nicotinate-nucleotide diphosphorylase (Carboxylating)</fullName>
    </submittedName>
</protein>
<proteinExistence type="inferred from homology"/>
<dbReference type="InterPro" id="IPR027277">
    <property type="entry name" value="NadC/ModD"/>
</dbReference>
<dbReference type="PANTHER" id="PTHR32179">
    <property type="entry name" value="NICOTINATE-NUCLEOTIDE PYROPHOSPHORYLASE [CARBOXYLATING]"/>
    <property type="match status" value="1"/>
</dbReference>
<evidence type="ECO:0000256" key="2">
    <source>
        <dbReference type="ARBA" id="ARBA00022676"/>
    </source>
</evidence>
<dbReference type="Proteomes" id="UP000264062">
    <property type="component" value="Unassembled WGS sequence"/>
</dbReference>
<reference evidence="4 5" key="1">
    <citation type="journal article" date="2018" name="Nat. Biotechnol.">
        <title>A standardized bacterial taxonomy based on genome phylogeny substantially revises the tree of life.</title>
        <authorList>
            <person name="Parks D.H."/>
            <person name="Chuvochina M."/>
            <person name="Waite D.W."/>
            <person name="Rinke C."/>
            <person name="Skarshewski A."/>
            <person name="Chaumeil P.A."/>
            <person name="Hugenholtz P."/>
        </authorList>
    </citation>
    <scope>NUCLEOTIDE SEQUENCE [LARGE SCALE GENOMIC DNA]</scope>
    <source>
        <strain evidence="4">UBA9956</strain>
    </source>
</reference>
<comment type="similarity">
    <text evidence="1">Belongs to the NadC/ModD family.</text>
</comment>
<dbReference type="GO" id="GO:0004514">
    <property type="term" value="F:nicotinate-nucleotide diphosphorylase (carboxylating) activity"/>
    <property type="evidence" value="ECO:0007669"/>
    <property type="project" value="InterPro"/>
</dbReference>
<dbReference type="InterPro" id="IPR036068">
    <property type="entry name" value="Nicotinate_pribotase-like_C"/>
</dbReference>
<dbReference type="Pfam" id="PF01729">
    <property type="entry name" value="QRPTase_C"/>
    <property type="match status" value="1"/>
</dbReference>
<dbReference type="AlphaFoldDB" id="A0A350HB58"/>
<dbReference type="InterPro" id="IPR002638">
    <property type="entry name" value="Quinolinate_PRibosylTrfase_C"/>
</dbReference>
<keyword evidence="2" id="KW-0328">Glycosyltransferase</keyword>
<feature type="non-terminal residue" evidence="4">
    <location>
        <position position="1"/>
    </location>
</feature>
<dbReference type="Gene3D" id="3.20.20.70">
    <property type="entry name" value="Aldolase class I"/>
    <property type="match status" value="1"/>
</dbReference>
<evidence type="ECO:0000259" key="3">
    <source>
        <dbReference type="Pfam" id="PF01729"/>
    </source>
</evidence>
<dbReference type="InterPro" id="IPR013785">
    <property type="entry name" value="Aldolase_TIM"/>
</dbReference>
<evidence type="ECO:0000313" key="5">
    <source>
        <dbReference type="Proteomes" id="UP000264062"/>
    </source>
</evidence>
<feature type="domain" description="Quinolinate phosphoribosyl transferase C-terminal" evidence="3">
    <location>
        <begin position="6"/>
        <end position="103"/>
    </location>
</feature>
<dbReference type="SUPFAM" id="SSF51690">
    <property type="entry name" value="Nicotinate/Quinolinate PRTase C-terminal domain-like"/>
    <property type="match status" value="1"/>
</dbReference>
<gene>
    <name evidence="4" type="ORF">DCW38_06300</name>
</gene>
<organism evidence="4 5">
    <name type="scientific">candidate division WOR-3 bacterium</name>
    <dbReference type="NCBI Taxonomy" id="2052148"/>
    <lineage>
        <taxon>Bacteria</taxon>
        <taxon>Bacteria division WOR-3</taxon>
    </lineage>
</organism>
<sequence length="107" mass="12262">LKNELSVINRMKNKYPEKIIVVEVAEASEIENVLKYPVDRILLDNMTPKEILESVEIIKRRVEIEVSGNITEMNINDYLIEGVNYISIGKLTHSFKSLDISMQVNNA</sequence>